<reference evidence="1 2" key="1">
    <citation type="journal article" name="Nat. Commun.">
        <title>Undinarchaeota illuminate DPANN phylogeny and the impact of gene transfer on archaeal evolution.</title>
        <authorList>
            <person name="Dombrowski N."/>
            <person name="Williams T.A."/>
            <person name="Sun J."/>
            <person name="Woodcroft B.J."/>
            <person name="Lee J.H."/>
            <person name="Minh B.Q."/>
            <person name="Rinke C."/>
            <person name="Spang A."/>
        </authorList>
    </citation>
    <scope>NUCLEOTIDE SEQUENCE [LARGE SCALE GENOMIC DNA]</scope>
    <source>
        <strain evidence="1">MAG_bin1129</strain>
    </source>
</reference>
<dbReference type="Proteomes" id="UP000646946">
    <property type="component" value="Unassembled WGS sequence"/>
</dbReference>
<organism evidence="1 2">
    <name type="scientific">Candidatus Naiadarchaeum limnaeum</name>
    <dbReference type="NCBI Taxonomy" id="2756139"/>
    <lineage>
        <taxon>Archaea</taxon>
        <taxon>Candidatus Undinarchaeota</taxon>
        <taxon>Candidatus Undinarchaeia</taxon>
        <taxon>Candidatus Naiadarchaeales</taxon>
        <taxon>Candidatus Naiadarchaeaceae</taxon>
        <taxon>Candidatus Naiadarchaeum</taxon>
    </lineage>
</organism>
<gene>
    <name evidence="1" type="ORF">H1016_05745</name>
</gene>
<protein>
    <submittedName>
        <fullName evidence="1">Uncharacterized protein</fullName>
    </submittedName>
</protein>
<keyword evidence="2" id="KW-1185">Reference proteome</keyword>
<dbReference type="EMBL" id="DVAB01000052">
    <property type="protein sequence ID" value="HIK01006.1"/>
    <property type="molecule type" value="Genomic_DNA"/>
</dbReference>
<accession>A0A832VBA5</accession>
<sequence>MTEAAILVEFDEFGEIKKQRCSNCKEALPHRVKSGSKCPKCGATLTAPIDYKLRRVLDKLRKGKPVTFDEVEHAIIPPHLQAPPLKLVIFEKFTPSNTHHSGRTYLSRYLSRRNISGENVMIALIARPETELIQKYRLPAVHEARYLWITDKTRRRHAFVHPDDIIGLKELDKLTFRLNQFFQEKGENAVVYVETFALRKEIGDKGVIRKCEDIVGQPDIFKGILLINYGRELKEMEKTAVAYAIRLKNLASTSGCVIDFNENYSKIIS</sequence>
<proteinExistence type="predicted"/>
<comment type="caution">
    <text evidence="1">The sequence shown here is derived from an EMBL/GenBank/DDBJ whole genome shotgun (WGS) entry which is preliminary data.</text>
</comment>
<dbReference type="AlphaFoldDB" id="A0A832VBA5"/>
<evidence type="ECO:0000313" key="2">
    <source>
        <dbReference type="Proteomes" id="UP000646946"/>
    </source>
</evidence>
<name>A0A832VBA5_9ARCH</name>
<evidence type="ECO:0000313" key="1">
    <source>
        <dbReference type="EMBL" id="HIK01006.1"/>
    </source>
</evidence>